<name>A0A0D1DNY1_MYCMD</name>
<organism evidence="2 3">
    <name type="scientific">Mycosarcoma maydis</name>
    <name type="common">Corn smut fungus</name>
    <name type="synonym">Ustilago maydis</name>
    <dbReference type="NCBI Taxonomy" id="5270"/>
    <lineage>
        <taxon>Eukaryota</taxon>
        <taxon>Fungi</taxon>
        <taxon>Dikarya</taxon>
        <taxon>Basidiomycota</taxon>
        <taxon>Ustilaginomycotina</taxon>
        <taxon>Ustilaginomycetes</taxon>
        <taxon>Ustilaginales</taxon>
        <taxon>Ustilaginaceae</taxon>
        <taxon>Mycosarcoma</taxon>
    </lineage>
</organism>
<keyword evidence="3" id="KW-1185">Reference proteome</keyword>
<feature type="signal peptide" evidence="1">
    <location>
        <begin position="1"/>
        <end position="21"/>
    </location>
</feature>
<dbReference type="GeneID" id="23565834"/>
<dbReference type="OrthoDB" id="3356712at2759"/>
<dbReference type="VEuPathDB" id="FungiDB:UMAG_06146"/>
<proteinExistence type="predicted"/>
<dbReference type="Proteomes" id="UP000000561">
    <property type="component" value="Chromosome 22"/>
</dbReference>
<dbReference type="AlphaFoldDB" id="A0A0D1DNY1"/>
<protein>
    <submittedName>
        <fullName evidence="2">Uncharacterized protein</fullName>
    </submittedName>
</protein>
<dbReference type="KEGG" id="uma:UMAG_06146"/>
<sequence>MRIITLFSAVFGAFFITTVHAAPAQQLDQQRTRLLCDWDNKYHHSHLFAGDYNYGNIVGAPKLGYKSFTEDGKDVLRVVKIDPDDSTIKPLAPIEVSCNSTALNYFSHQGEFGKNTPVKLLADVGRDGVPFCIGIRDPTSNPTDIVLVPLSDFDDESQANQFWMSQFKYNNLLPLVGKSNTSENVEHNNTWPILAPTDDAKQMGYRAGYSEDKATYVSFA</sequence>
<evidence type="ECO:0000313" key="3">
    <source>
        <dbReference type="Proteomes" id="UP000000561"/>
    </source>
</evidence>
<evidence type="ECO:0000256" key="1">
    <source>
        <dbReference type="SAM" id="SignalP"/>
    </source>
</evidence>
<accession>A0A0D1DNY1</accession>
<feature type="chain" id="PRO_5002229218" evidence="1">
    <location>
        <begin position="22"/>
        <end position="220"/>
    </location>
</feature>
<evidence type="ECO:0000313" key="2">
    <source>
        <dbReference type="EMBL" id="KIS65766.1"/>
    </source>
</evidence>
<reference evidence="2 3" key="1">
    <citation type="journal article" date="2006" name="Nature">
        <title>Insights from the genome of the biotrophic fungal plant pathogen Ustilago maydis.</title>
        <authorList>
            <person name="Kamper J."/>
            <person name="Kahmann R."/>
            <person name="Bolker M."/>
            <person name="Ma L.J."/>
            <person name="Brefort T."/>
            <person name="Saville B.J."/>
            <person name="Banuett F."/>
            <person name="Kronstad J.W."/>
            <person name="Gold S.E."/>
            <person name="Muller O."/>
            <person name="Perlin M.H."/>
            <person name="Wosten H.A."/>
            <person name="de Vries R."/>
            <person name="Ruiz-Herrera J."/>
            <person name="Reynaga-Pena C.G."/>
            <person name="Snetselaar K."/>
            <person name="McCann M."/>
            <person name="Perez-Martin J."/>
            <person name="Feldbrugge M."/>
            <person name="Basse C.W."/>
            <person name="Steinberg G."/>
            <person name="Ibeas J.I."/>
            <person name="Holloman W."/>
            <person name="Guzman P."/>
            <person name="Farman M."/>
            <person name="Stajich J.E."/>
            <person name="Sentandreu R."/>
            <person name="Gonzalez-Prieto J.M."/>
            <person name="Kennell J.C."/>
            <person name="Molina L."/>
            <person name="Schirawski J."/>
            <person name="Mendoza-Mendoza A."/>
            <person name="Greilinger D."/>
            <person name="Munch K."/>
            <person name="Rossel N."/>
            <person name="Scherer M."/>
            <person name="Vranes M."/>
            <person name="Ladendorf O."/>
            <person name="Vincon V."/>
            <person name="Fuchs U."/>
            <person name="Sandrock B."/>
            <person name="Meng S."/>
            <person name="Ho E.C."/>
            <person name="Cahill M.J."/>
            <person name="Boyce K.J."/>
            <person name="Klose J."/>
            <person name="Klosterman S.J."/>
            <person name="Deelstra H.J."/>
            <person name="Ortiz-Castellanos L."/>
            <person name="Li W."/>
            <person name="Sanchez-Alonso P."/>
            <person name="Schreier P.H."/>
            <person name="Hauser-Hahn I."/>
            <person name="Vaupel M."/>
            <person name="Koopmann E."/>
            <person name="Friedrich G."/>
            <person name="Voss H."/>
            <person name="Schluter T."/>
            <person name="Margolis J."/>
            <person name="Platt D."/>
            <person name="Swimmer C."/>
            <person name="Gnirke A."/>
            <person name="Chen F."/>
            <person name="Vysotskaia V."/>
            <person name="Mannhaupt G."/>
            <person name="Guldener U."/>
            <person name="Munsterkotter M."/>
            <person name="Haase D."/>
            <person name="Oesterheld M."/>
            <person name="Mewes H.W."/>
            <person name="Mauceli E.W."/>
            <person name="DeCaprio D."/>
            <person name="Wade C.M."/>
            <person name="Butler J."/>
            <person name="Young S."/>
            <person name="Jaffe D.B."/>
            <person name="Calvo S."/>
            <person name="Nusbaum C."/>
            <person name="Galagan J."/>
            <person name="Birren B.W."/>
        </authorList>
    </citation>
    <scope>NUCLEOTIDE SEQUENCE [LARGE SCALE GENOMIC DNA]</scope>
    <source>
        <strain evidence="3">DSM 14603 / FGSC 9021 / UM521</strain>
    </source>
</reference>
<gene>
    <name evidence="2" type="ORF">UMAG_06146</name>
</gene>
<dbReference type="RefSeq" id="XP_011392528.1">
    <property type="nucleotide sequence ID" value="XM_011394226.1"/>
</dbReference>
<dbReference type="InParanoid" id="A0A0D1DNY1"/>
<dbReference type="EMBL" id="CM003161">
    <property type="protein sequence ID" value="KIS65766.1"/>
    <property type="molecule type" value="Genomic_DNA"/>
</dbReference>
<keyword evidence="1" id="KW-0732">Signal</keyword>